<evidence type="ECO:0000313" key="3">
    <source>
        <dbReference type="Proteomes" id="UP000216215"/>
    </source>
</evidence>
<evidence type="ECO:0000313" key="2">
    <source>
        <dbReference type="EMBL" id="PAQ00122.1"/>
    </source>
</evidence>
<dbReference type="Proteomes" id="UP000216215">
    <property type="component" value="Unassembled WGS sequence"/>
</dbReference>
<dbReference type="InterPro" id="IPR007820">
    <property type="entry name" value="AbrB_fam"/>
</dbReference>
<sequence length="140" mass="15369">MARQPTASTCGPYWFGQFLIGISIGSRFKREVVLRLPRVFVSSAVFILILATLLFGYAALLCWLTGLDLASATLGASPGGLVEMAITAQTLHLSVGLVTGFHVVRAFLVNGFATKFWVEFHRVGLFTGLDWIASRLKRHR</sequence>
<feature type="transmembrane region" description="Helical" evidence="1">
    <location>
        <begin position="40"/>
        <end position="66"/>
    </location>
</feature>
<reference evidence="3" key="1">
    <citation type="submission" date="2017-08" db="EMBL/GenBank/DDBJ databases">
        <title>Mesorhizobium wenxinae sp. nov., a novel rhizobial species isolated from root nodules of chickpea (Cicer arietinum L.).</title>
        <authorList>
            <person name="Zhang J."/>
        </authorList>
    </citation>
    <scope>NUCLEOTIDE SEQUENCE [LARGE SCALE GENOMIC DNA]</scope>
    <source>
        <strain evidence="3">USDA 3392</strain>
    </source>
</reference>
<feature type="transmembrane region" description="Helical" evidence="1">
    <location>
        <begin position="86"/>
        <end position="108"/>
    </location>
</feature>
<organism evidence="2 3">
    <name type="scientific">Mesorhizobium mediterraneum</name>
    <dbReference type="NCBI Taxonomy" id="43617"/>
    <lineage>
        <taxon>Bacteria</taxon>
        <taxon>Pseudomonadati</taxon>
        <taxon>Pseudomonadota</taxon>
        <taxon>Alphaproteobacteria</taxon>
        <taxon>Hyphomicrobiales</taxon>
        <taxon>Phyllobacteriaceae</taxon>
        <taxon>Mesorhizobium</taxon>
    </lineage>
</organism>
<evidence type="ECO:0000256" key="1">
    <source>
        <dbReference type="SAM" id="Phobius"/>
    </source>
</evidence>
<keyword evidence="1" id="KW-0472">Membrane</keyword>
<dbReference type="RefSeq" id="WP_095486254.1">
    <property type="nucleotide sequence ID" value="NZ_CP088151.1"/>
</dbReference>
<proteinExistence type="predicted"/>
<dbReference type="GO" id="GO:0010468">
    <property type="term" value="P:regulation of gene expression"/>
    <property type="evidence" value="ECO:0007669"/>
    <property type="project" value="InterPro"/>
</dbReference>
<dbReference type="EMBL" id="NPKI01000026">
    <property type="protein sequence ID" value="PAQ00122.1"/>
    <property type="molecule type" value="Genomic_DNA"/>
</dbReference>
<keyword evidence="1" id="KW-1133">Transmembrane helix</keyword>
<comment type="caution">
    <text evidence="2">The sequence shown here is derived from an EMBL/GenBank/DDBJ whole genome shotgun (WGS) entry which is preliminary data.</text>
</comment>
<name>A0AB36R5V2_9HYPH</name>
<dbReference type="AlphaFoldDB" id="A0AB36R5V2"/>
<protein>
    <recommendedName>
        <fullName evidence="4">AbrB family transcriptional regulator</fullName>
    </recommendedName>
</protein>
<dbReference type="PANTHER" id="PTHR38457:SF1">
    <property type="entry name" value="REGULATOR ABRB-RELATED"/>
    <property type="match status" value="1"/>
</dbReference>
<dbReference type="Pfam" id="PF05145">
    <property type="entry name" value="AbrB"/>
    <property type="match status" value="1"/>
</dbReference>
<keyword evidence="1" id="KW-0812">Transmembrane</keyword>
<dbReference type="PANTHER" id="PTHR38457">
    <property type="entry name" value="REGULATOR ABRB-RELATED"/>
    <property type="match status" value="1"/>
</dbReference>
<accession>A0AB36R5V2</accession>
<dbReference type="GO" id="GO:0016020">
    <property type="term" value="C:membrane"/>
    <property type="evidence" value="ECO:0007669"/>
    <property type="project" value="InterPro"/>
</dbReference>
<keyword evidence="3" id="KW-1185">Reference proteome</keyword>
<gene>
    <name evidence="2" type="ORF">CIT25_19985</name>
</gene>
<evidence type="ECO:0008006" key="4">
    <source>
        <dbReference type="Google" id="ProtNLM"/>
    </source>
</evidence>